<evidence type="ECO:0000313" key="3">
    <source>
        <dbReference type="EMBL" id="GIF22458.1"/>
    </source>
</evidence>
<dbReference type="AlphaFoldDB" id="A0A919TTE6"/>
<feature type="domain" description="Activator of Hsp90 ATPase homologue 1/2-like C-terminal" evidence="2">
    <location>
        <begin position="13"/>
        <end position="114"/>
    </location>
</feature>
<dbReference type="InterPro" id="IPR013538">
    <property type="entry name" value="ASHA1/2-like_C"/>
</dbReference>
<comment type="caution">
    <text evidence="3">The sequence shown here is derived from an EMBL/GenBank/DDBJ whole genome shotgun (WGS) entry which is preliminary data.</text>
</comment>
<dbReference type="CDD" id="cd07814">
    <property type="entry name" value="SRPBCC_CalC_Aha1-like"/>
    <property type="match status" value="1"/>
</dbReference>
<proteinExistence type="inferred from homology"/>
<dbReference type="InterPro" id="IPR023393">
    <property type="entry name" value="START-like_dom_sf"/>
</dbReference>
<evidence type="ECO:0000313" key="4">
    <source>
        <dbReference type="Proteomes" id="UP000623608"/>
    </source>
</evidence>
<keyword evidence="4" id="KW-1185">Reference proteome</keyword>
<name>A0A919TTE6_9ACTN</name>
<reference evidence="3" key="1">
    <citation type="submission" date="2021-01" db="EMBL/GenBank/DDBJ databases">
        <title>Whole genome shotgun sequence of Actinoplanes tereljensis NBRC 105297.</title>
        <authorList>
            <person name="Komaki H."/>
            <person name="Tamura T."/>
        </authorList>
    </citation>
    <scope>NUCLEOTIDE SEQUENCE</scope>
    <source>
        <strain evidence="3">NBRC 105297</strain>
    </source>
</reference>
<dbReference type="SUPFAM" id="SSF55961">
    <property type="entry name" value="Bet v1-like"/>
    <property type="match status" value="1"/>
</dbReference>
<dbReference type="Pfam" id="PF08327">
    <property type="entry name" value="AHSA1"/>
    <property type="match status" value="1"/>
</dbReference>
<dbReference type="Gene3D" id="3.30.530.20">
    <property type="match status" value="1"/>
</dbReference>
<sequence length="152" mass="17159">MVSEFRIVCDYPYSMEQVWRVMTEPGLVAQWTVTGQGGRPEGFEPVAGTHFRLIAKPVMGWRGIVDCEVLEVDAPRLLRYTWVGDEGEAPSFVTYRIEELPTGTRFTWEHTGFTGVGGFFMAKLLRSVRTKMLTVAVPAVLEQTYPRPAMNP</sequence>
<comment type="similarity">
    <text evidence="1">Belongs to the AHA1 family.</text>
</comment>
<organism evidence="3 4">
    <name type="scientific">Paractinoplanes tereljensis</name>
    <dbReference type="NCBI Taxonomy" id="571912"/>
    <lineage>
        <taxon>Bacteria</taxon>
        <taxon>Bacillati</taxon>
        <taxon>Actinomycetota</taxon>
        <taxon>Actinomycetes</taxon>
        <taxon>Micromonosporales</taxon>
        <taxon>Micromonosporaceae</taxon>
        <taxon>Paractinoplanes</taxon>
    </lineage>
</organism>
<accession>A0A919TTE6</accession>
<evidence type="ECO:0000259" key="2">
    <source>
        <dbReference type="Pfam" id="PF08327"/>
    </source>
</evidence>
<gene>
    <name evidence="3" type="ORF">Ate02nite_51880</name>
</gene>
<dbReference type="RefSeq" id="WP_239147686.1">
    <property type="nucleotide sequence ID" value="NZ_BOMY01000034.1"/>
</dbReference>
<protein>
    <recommendedName>
        <fullName evidence="2">Activator of Hsp90 ATPase homologue 1/2-like C-terminal domain-containing protein</fullName>
    </recommendedName>
</protein>
<dbReference type="EMBL" id="BOMY01000034">
    <property type="protein sequence ID" value="GIF22458.1"/>
    <property type="molecule type" value="Genomic_DNA"/>
</dbReference>
<dbReference type="Proteomes" id="UP000623608">
    <property type="component" value="Unassembled WGS sequence"/>
</dbReference>
<evidence type="ECO:0000256" key="1">
    <source>
        <dbReference type="ARBA" id="ARBA00006817"/>
    </source>
</evidence>